<dbReference type="InterPro" id="IPR012763">
    <property type="entry name" value="DNA_pol_III_sug/sutau_N"/>
</dbReference>
<feature type="compositionally biased region" description="Low complexity" evidence="14">
    <location>
        <begin position="852"/>
        <end position="887"/>
    </location>
</feature>
<proteinExistence type="inferred from homology"/>
<feature type="compositionally biased region" description="Low complexity" evidence="14">
    <location>
        <begin position="489"/>
        <end position="500"/>
    </location>
</feature>
<evidence type="ECO:0000256" key="7">
    <source>
        <dbReference type="ARBA" id="ARBA00022741"/>
    </source>
</evidence>
<dbReference type="NCBIfam" id="TIGR02397">
    <property type="entry name" value="dnaX_nterm"/>
    <property type="match status" value="1"/>
</dbReference>
<feature type="region of interest" description="Disordered" evidence="14">
    <location>
        <begin position="448"/>
        <end position="887"/>
    </location>
</feature>
<reference evidence="16" key="2">
    <citation type="submission" date="2023-01" db="EMBL/GenBank/DDBJ databases">
        <authorList>
            <person name="Sun Q."/>
            <person name="Evtushenko L."/>
        </authorList>
    </citation>
    <scope>NUCLEOTIDE SEQUENCE</scope>
    <source>
        <strain evidence="16">VKM Ac-1069</strain>
    </source>
</reference>
<keyword evidence="5" id="KW-0235">DNA replication</keyword>
<dbReference type="CDD" id="cd00009">
    <property type="entry name" value="AAA"/>
    <property type="match status" value="1"/>
</dbReference>
<accession>A0A9W6L1L1</accession>
<feature type="compositionally biased region" description="Basic and acidic residues" evidence="14">
    <location>
        <begin position="822"/>
        <end position="846"/>
    </location>
</feature>
<dbReference type="InterPro" id="IPR027417">
    <property type="entry name" value="P-loop_NTPase"/>
</dbReference>
<dbReference type="GO" id="GO:0005524">
    <property type="term" value="F:ATP binding"/>
    <property type="evidence" value="ECO:0007669"/>
    <property type="project" value="UniProtKB-KW"/>
</dbReference>
<dbReference type="FunFam" id="3.40.50.300:FF:000014">
    <property type="entry name" value="DNA polymerase III subunit gamma/tau"/>
    <property type="match status" value="1"/>
</dbReference>
<feature type="compositionally biased region" description="Acidic residues" evidence="14">
    <location>
        <begin position="1043"/>
        <end position="1055"/>
    </location>
</feature>
<evidence type="ECO:0000256" key="9">
    <source>
        <dbReference type="ARBA" id="ARBA00022840"/>
    </source>
</evidence>
<feature type="region of interest" description="Disordered" evidence="14">
    <location>
        <begin position="970"/>
        <end position="1072"/>
    </location>
</feature>
<dbReference type="PANTHER" id="PTHR11669:SF0">
    <property type="entry name" value="PROTEIN STICHEL-LIKE 2"/>
    <property type="match status" value="1"/>
</dbReference>
<gene>
    <name evidence="16" type="ORF">GCM10017577_27290</name>
</gene>
<dbReference type="NCBIfam" id="NF011513">
    <property type="entry name" value="PRK14952.1"/>
    <property type="match status" value="1"/>
</dbReference>
<comment type="caution">
    <text evidence="16">The sequence shown here is derived from an EMBL/GenBank/DDBJ whole genome shotgun (WGS) entry which is preliminary data.</text>
</comment>
<dbReference type="Gene3D" id="3.40.50.300">
    <property type="entry name" value="P-loop containing nucleotide triphosphate hydrolases"/>
    <property type="match status" value="1"/>
</dbReference>
<feature type="compositionally biased region" description="Basic and acidic residues" evidence="14">
    <location>
        <begin position="1060"/>
        <end position="1072"/>
    </location>
</feature>
<dbReference type="GO" id="GO:0046872">
    <property type="term" value="F:metal ion binding"/>
    <property type="evidence" value="ECO:0007669"/>
    <property type="project" value="UniProtKB-KW"/>
</dbReference>
<evidence type="ECO:0000256" key="14">
    <source>
        <dbReference type="SAM" id="MobiDB-lite"/>
    </source>
</evidence>
<name>A0A9W6L1L1_9PSEU</name>
<dbReference type="GO" id="GO:0006261">
    <property type="term" value="P:DNA-templated DNA replication"/>
    <property type="evidence" value="ECO:0007669"/>
    <property type="project" value="TreeGrafter"/>
</dbReference>
<dbReference type="EMBL" id="BSFQ01000009">
    <property type="protein sequence ID" value="GLL11588.1"/>
    <property type="molecule type" value="Genomic_DNA"/>
</dbReference>
<sequence length="1092" mass="112655">MWLHSAPDPARRPSCELPQGRKAARVSGLWRVRGVPFVLSLSGSAPSRNLSGVVGSLARVALALYRKYRPAKFAEVVGQEHVTEPLGTALSAGRINHAYLFSGPRGCGKTSSARILARSLNCVEGPTPDPCGVCASCVALAPEGPGNIDVVELDAASHGGVDDARELRDRAFYAPAESRYRVFIVDEAHMVTTQGFNALLKIVEEPPEHLVFVFATTEPDKVLPTIRSRTHHYPFRLIPPGTLRALLERICADEDVRVEPAVYPLVIRAGGGSARDTLSVLDQLLAGAGPEGVTYERAVALLGVTDVALIDDVVDALGAADGGAVFQAVDRLVEAGHDPRRFASDLLQRLRDLMLLQAVPEAAEQGLVEAADDELSRMIEQAARLGPATLTRYGEIVHAGLTEMRGATAPRLLLELLCARMLLPAATTSDAGLLERLERVERRQAIAPEPGAPALSGGSAPAGGTAPVASGGDAAPRFVRPSQRTRSGAPAARPAQESAADGARPPRAAEGDAAPGQVAAGRDDVPARAEDRRPAAAGHSSSAEGARGGDAPAPADAPDRADASDPAEAPGRADAHARAGSAALESEPPVRGEGSEPAAHLRGNAPGREAEADRAGASREATSPTPAGREASAEATGRGFAGPETSGEAAGRGSAGGEASGEAAGSREAAGQEGVGSGAPGRAAASEQEAPGREGTGRETAAGDALGRDTAGREPAGRESGGREAADRELAGRDSADRGSAGLESAGRVGAGARGAGSAEAAGAESVGGEARSGEAPGREASAREASAREASAREASARETSDRETSDREAPGRGAPGRGTPLEREAAARETAGPRDEPRRPEAPSRPDTGASAEAPPQQAAPSRPSPAAQPSAEPAAPAAAEAPAAHGLDASAVRRVWSEILVAARQRSRSTEALLVNATVRAVQDDTLVLSIASPPLARRLSDQRNTDVIVEALRAVLGVQWRVRCETGDGGGPAQPPPRQAAPRPAPQRPSRREAPEPERPNRPEPARQERPEPRRPAPAQRPRGGSGSDDGIPLPPEPPSDEPPPDDEEAMFAEADASRAERSVRRDPEEVAIELLSSQLGARAFDQR</sequence>
<keyword evidence="10" id="KW-0239">DNA-directed DNA polymerase</keyword>
<feature type="compositionally biased region" description="Basic and acidic residues" evidence="14">
    <location>
        <begin position="994"/>
        <end position="1019"/>
    </location>
</feature>
<dbReference type="InterPro" id="IPR008921">
    <property type="entry name" value="DNA_pol3_clamp-load_cplx_C"/>
</dbReference>
<dbReference type="FunFam" id="1.20.272.10:FF:000003">
    <property type="entry name" value="DNA polymerase III subunit gamma/tau"/>
    <property type="match status" value="1"/>
</dbReference>
<dbReference type="Proteomes" id="UP001143463">
    <property type="component" value="Unassembled WGS sequence"/>
</dbReference>
<dbReference type="SUPFAM" id="SSF48019">
    <property type="entry name" value="post-AAA+ oligomerization domain-like"/>
    <property type="match status" value="1"/>
</dbReference>
<evidence type="ECO:0000313" key="17">
    <source>
        <dbReference type="Proteomes" id="UP001143463"/>
    </source>
</evidence>
<dbReference type="InterPro" id="IPR050238">
    <property type="entry name" value="DNA_Rep/Repair_Clamp_Loader"/>
</dbReference>
<keyword evidence="4" id="KW-0548">Nucleotidyltransferase</keyword>
<evidence type="ECO:0000256" key="13">
    <source>
        <dbReference type="ARBA" id="ARBA00074577"/>
    </source>
</evidence>
<dbReference type="EC" id="2.7.7.7" evidence="2"/>
<dbReference type="GO" id="GO:0003887">
    <property type="term" value="F:DNA-directed DNA polymerase activity"/>
    <property type="evidence" value="ECO:0007669"/>
    <property type="project" value="UniProtKB-KW"/>
</dbReference>
<evidence type="ECO:0000259" key="15">
    <source>
        <dbReference type="SMART" id="SM00382"/>
    </source>
</evidence>
<evidence type="ECO:0000256" key="4">
    <source>
        <dbReference type="ARBA" id="ARBA00022695"/>
    </source>
</evidence>
<feature type="compositionally biased region" description="Low complexity" evidence="14">
    <location>
        <begin position="448"/>
        <end position="472"/>
    </location>
</feature>
<protein>
    <recommendedName>
        <fullName evidence="13">DNA polymerase III subunit gamma/tau</fullName>
        <ecNumber evidence="2">2.7.7.7</ecNumber>
    </recommendedName>
</protein>
<feature type="compositionally biased region" description="Basic and acidic residues" evidence="14">
    <location>
        <begin position="521"/>
        <end position="534"/>
    </location>
</feature>
<dbReference type="SMART" id="SM00382">
    <property type="entry name" value="AAA"/>
    <property type="match status" value="1"/>
</dbReference>
<feature type="compositionally biased region" description="Basic and acidic residues" evidence="14">
    <location>
        <begin position="706"/>
        <end position="737"/>
    </location>
</feature>
<dbReference type="SUPFAM" id="SSF52540">
    <property type="entry name" value="P-loop containing nucleoside triphosphate hydrolases"/>
    <property type="match status" value="1"/>
</dbReference>
<keyword evidence="7" id="KW-0547">Nucleotide-binding</keyword>
<dbReference type="InterPro" id="IPR003593">
    <property type="entry name" value="AAA+_ATPase"/>
</dbReference>
<dbReference type="InterPro" id="IPR045085">
    <property type="entry name" value="HLD_clamp_pol_III_gamma_tau"/>
</dbReference>
<feature type="compositionally biased region" description="Pro residues" evidence="14">
    <location>
        <begin position="977"/>
        <end position="991"/>
    </location>
</feature>
<evidence type="ECO:0000256" key="8">
    <source>
        <dbReference type="ARBA" id="ARBA00022833"/>
    </source>
</evidence>
<evidence type="ECO:0000256" key="10">
    <source>
        <dbReference type="ARBA" id="ARBA00022932"/>
    </source>
</evidence>
<dbReference type="AlphaFoldDB" id="A0A9W6L1L1"/>
<feature type="compositionally biased region" description="Basic and acidic residues" evidence="14">
    <location>
        <begin position="777"/>
        <end position="812"/>
    </location>
</feature>
<evidence type="ECO:0000256" key="3">
    <source>
        <dbReference type="ARBA" id="ARBA00022679"/>
    </source>
</evidence>
<dbReference type="InterPro" id="IPR022754">
    <property type="entry name" value="DNA_pol_III_gamma-3"/>
</dbReference>
<dbReference type="GO" id="GO:0009360">
    <property type="term" value="C:DNA polymerase III complex"/>
    <property type="evidence" value="ECO:0007669"/>
    <property type="project" value="InterPro"/>
</dbReference>
<dbReference type="Pfam" id="PF13177">
    <property type="entry name" value="DNA_pol3_delta2"/>
    <property type="match status" value="1"/>
</dbReference>
<dbReference type="Gene3D" id="1.20.272.10">
    <property type="match status" value="1"/>
</dbReference>
<keyword evidence="3" id="KW-0808">Transferase</keyword>
<evidence type="ECO:0000256" key="6">
    <source>
        <dbReference type="ARBA" id="ARBA00022723"/>
    </source>
</evidence>
<dbReference type="CDD" id="cd18137">
    <property type="entry name" value="HLD_clamp_pol_III_gamma_tau"/>
    <property type="match status" value="1"/>
</dbReference>
<keyword evidence="8" id="KW-0862">Zinc</keyword>
<keyword evidence="17" id="KW-1185">Reference proteome</keyword>
<comment type="function">
    <text evidence="11">DNA polymerase III is a complex, multichain enzyme responsible for most of the replicative synthesis in bacteria. This DNA polymerase also exhibits 3' to 5' exonuclease activity.</text>
</comment>
<organism evidence="16 17">
    <name type="scientific">Pseudonocardia halophobica</name>
    <dbReference type="NCBI Taxonomy" id="29401"/>
    <lineage>
        <taxon>Bacteria</taxon>
        <taxon>Bacillati</taxon>
        <taxon>Actinomycetota</taxon>
        <taxon>Actinomycetes</taxon>
        <taxon>Pseudonocardiales</taxon>
        <taxon>Pseudonocardiaceae</taxon>
        <taxon>Pseudonocardia</taxon>
    </lineage>
</organism>
<keyword evidence="6" id="KW-0479">Metal-binding</keyword>
<keyword evidence="9" id="KW-0067">ATP-binding</keyword>
<evidence type="ECO:0000313" key="16">
    <source>
        <dbReference type="EMBL" id="GLL11588.1"/>
    </source>
</evidence>
<feature type="domain" description="AAA+ ATPase" evidence="15">
    <location>
        <begin position="95"/>
        <end position="239"/>
    </location>
</feature>
<feature type="compositionally biased region" description="Basic and acidic residues" evidence="14">
    <location>
        <begin position="608"/>
        <end position="617"/>
    </location>
</feature>
<dbReference type="NCBIfam" id="NF005846">
    <property type="entry name" value="PRK07764.1-6"/>
    <property type="match status" value="1"/>
</dbReference>
<dbReference type="GO" id="GO:0003677">
    <property type="term" value="F:DNA binding"/>
    <property type="evidence" value="ECO:0007669"/>
    <property type="project" value="InterPro"/>
</dbReference>
<reference evidence="16" key="1">
    <citation type="journal article" date="2014" name="Int. J. Syst. Evol. Microbiol.">
        <title>Complete genome sequence of Corynebacterium casei LMG S-19264T (=DSM 44701T), isolated from a smear-ripened cheese.</title>
        <authorList>
            <consortium name="US DOE Joint Genome Institute (JGI-PGF)"/>
            <person name="Walter F."/>
            <person name="Albersmeier A."/>
            <person name="Kalinowski J."/>
            <person name="Ruckert C."/>
        </authorList>
    </citation>
    <scope>NUCLEOTIDE SEQUENCE</scope>
    <source>
        <strain evidence="16">VKM Ac-1069</strain>
    </source>
</reference>
<comment type="similarity">
    <text evidence="1">Belongs to the DnaX/STICHEL family.</text>
</comment>
<evidence type="ECO:0000256" key="11">
    <source>
        <dbReference type="ARBA" id="ARBA00037724"/>
    </source>
</evidence>
<evidence type="ECO:0000256" key="1">
    <source>
        <dbReference type="ARBA" id="ARBA00006360"/>
    </source>
</evidence>
<comment type="catalytic activity">
    <reaction evidence="12">
        <text>DNA(n) + a 2'-deoxyribonucleoside 5'-triphosphate = DNA(n+1) + diphosphate</text>
        <dbReference type="Rhea" id="RHEA:22508"/>
        <dbReference type="Rhea" id="RHEA-COMP:17339"/>
        <dbReference type="Rhea" id="RHEA-COMP:17340"/>
        <dbReference type="ChEBI" id="CHEBI:33019"/>
        <dbReference type="ChEBI" id="CHEBI:61560"/>
        <dbReference type="ChEBI" id="CHEBI:173112"/>
        <dbReference type="EC" id="2.7.7.7"/>
    </reaction>
</comment>
<dbReference type="Gene3D" id="1.10.8.60">
    <property type="match status" value="1"/>
</dbReference>
<evidence type="ECO:0000256" key="5">
    <source>
        <dbReference type="ARBA" id="ARBA00022705"/>
    </source>
</evidence>
<evidence type="ECO:0000256" key="2">
    <source>
        <dbReference type="ARBA" id="ARBA00012417"/>
    </source>
</evidence>
<feature type="compositionally biased region" description="Low complexity" evidence="14">
    <location>
        <begin position="756"/>
        <end position="776"/>
    </location>
</feature>
<dbReference type="Pfam" id="PF12169">
    <property type="entry name" value="DNA_pol3_gamma3"/>
    <property type="match status" value="1"/>
</dbReference>
<dbReference type="PANTHER" id="PTHR11669">
    <property type="entry name" value="REPLICATION FACTOR C / DNA POLYMERASE III GAMMA-TAU SUBUNIT"/>
    <property type="match status" value="1"/>
</dbReference>
<evidence type="ECO:0000256" key="12">
    <source>
        <dbReference type="ARBA" id="ARBA00049244"/>
    </source>
</evidence>
<feature type="compositionally biased region" description="Low complexity" evidence="14">
    <location>
        <begin position="660"/>
        <end position="671"/>
    </location>
</feature>
<feature type="compositionally biased region" description="Low complexity" evidence="14">
    <location>
        <begin position="535"/>
        <end position="556"/>
    </location>
</feature>
<dbReference type="Pfam" id="PF22608">
    <property type="entry name" value="DNAX_ATPase_lid"/>
    <property type="match status" value="1"/>
</dbReference>